<dbReference type="AlphaFoldDB" id="A0AAV2H2I1"/>
<organism evidence="1 2">
    <name type="scientific">Lymnaea stagnalis</name>
    <name type="common">Great pond snail</name>
    <name type="synonym">Helix stagnalis</name>
    <dbReference type="NCBI Taxonomy" id="6523"/>
    <lineage>
        <taxon>Eukaryota</taxon>
        <taxon>Metazoa</taxon>
        <taxon>Spiralia</taxon>
        <taxon>Lophotrochozoa</taxon>
        <taxon>Mollusca</taxon>
        <taxon>Gastropoda</taxon>
        <taxon>Heterobranchia</taxon>
        <taxon>Euthyneura</taxon>
        <taxon>Panpulmonata</taxon>
        <taxon>Hygrophila</taxon>
        <taxon>Lymnaeoidea</taxon>
        <taxon>Lymnaeidae</taxon>
        <taxon>Lymnaea</taxon>
    </lineage>
</organism>
<proteinExistence type="predicted"/>
<name>A0AAV2H2I1_LYMST</name>
<protein>
    <submittedName>
        <fullName evidence="1">Uncharacterized protein</fullName>
    </submittedName>
</protein>
<gene>
    <name evidence="1" type="ORF">GSLYS_00000616001</name>
</gene>
<dbReference type="Proteomes" id="UP001497497">
    <property type="component" value="Unassembled WGS sequence"/>
</dbReference>
<reference evidence="1 2" key="1">
    <citation type="submission" date="2024-04" db="EMBL/GenBank/DDBJ databases">
        <authorList>
            <consortium name="Genoscope - CEA"/>
            <person name="William W."/>
        </authorList>
    </citation>
    <scope>NUCLEOTIDE SEQUENCE [LARGE SCALE GENOMIC DNA]</scope>
</reference>
<dbReference type="EMBL" id="CAXITT010000005">
    <property type="protein sequence ID" value="CAL1526439.1"/>
    <property type="molecule type" value="Genomic_DNA"/>
</dbReference>
<evidence type="ECO:0000313" key="2">
    <source>
        <dbReference type="Proteomes" id="UP001497497"/>
    </source>
</evidence>
<evidence type="ECO:0000313" key="1">
    <source>
        <dbReference type="EMBL" id="CAL1526439.1"/>
    </source>
</evidence>
<accession>A0AAV2H2I1</accession>
<feature type="non-terminal residue" evidence="1">
    <location>
        <position position="126"/>
    </location>
</feature>
<keyword evidence="2" id="KW-1185">Reference proteome</keyword>
<sequence>MLNASIHTKFSHFEILKPSSIRVRVKRDSASGHVVFKSLKFFALGNQFNITLKPGSPVIDPMDFEVKLMDASGKVTYHKLREDAFYEGRVMGQRSSFVDAAHIGGVWSAHVQTPHDSFFIEPLHKH</sequence>
<comment type="caution">
    <text evidence="1">The sequence shown here is derived from an EMBL/GenBank/DDBJ whole genome shotgun (WGS) entry which is preliminary data.</text>
</comment>